<reference evidence="1" key="2">
    <citation type="submission" date="2023-02" db="EMBL/GenBank/DDBJ databases">
        <title>'Rhodoalgimonas zhirmunskyi' gen. nov., isolated from a red alga.</title>
        <authorList>
            <person name="Nedashkovskaya O.I."/>
            <person name="Otstavnykh N.Y."/>
            <person name="Bystritskaya E.P."/>
            <person name="Balabanova L.A."/>
            <person name="Isaeva M.P."/>
        </authorList>
    </citation>
    <scope>NUCLEOTIDE SEQUENCE</scope>
    <source>
        <strain evidence="1">KCTC 52189</strain>
    </source>
</reference>
<evidence type="ECO:0000313" key="2">
    <source>
        <dbReference type="Proteomes" id="UP001226762"/>
    </source>
</evidence>
<proteinExistence type="predicted"/>
<accession>A0AAE3WCZ7</accession>
<dbReference type="EMBL" id="JANHAX010000003">
    <property type="protein sequence ID" value="MDQ2090686.1"/>
    <property type="molecule type" value="Genomic_DNA"/>
</dbReference>
<sequence length="87" mass="9750">MPIEGNTAEFAAILRASLPQLVAERLALHAPVLEDFADYREILMSGRARFMQDKPPSRQGAWRDDKTAAEFDEPVLVYRHLPRGGTA</sequence>
<dbReference type="Proteomes" id="UP001226762">
    <property type="component" value="Unassembled WGS sequence"/>
</dbReference>
<dbReference type="AlphaFoldDB" id="A0AAE3WCZ7"/>
<evidence type="ECO:0000313" key="1">
    <source>
        <dbReference type="EMBL" id="MDQ2090686.1"/>
    </source>
</evidence>
<name>A0AAE3WCZ7_9RHOB</name>
<keyword evidence="2" id="KW-1185">Reference proteome</keyword>
<comment type="caution">
    <text evidence="1">The sequence shown here is derived from an EMBL/GenBank/DDBJ whole genome shotgun (WGS) entry which is preliminary data.</text>
</comment>
<protein>
    <submittedName>
        <fullName evidence="1">Uncharacterized protein</fullName>
    </submittedName>
</protein>
<reference evidence="1" key="1">
    <citation type="submission" date="2022-07" db="EMBL/GenBank/DDBJ databases">
        <authorList>
            <person name="Otstavnykh N."/>
            <person name="Isaeva M."/>
            <person name="Bystritskaya E."/>
        </authorList>
    </citation>
    <scope>NUCLEOTIDE SEQUENCE</scope>
    <source>
        <strain evidence="1">KCTC 52189</strain>
    </source>
</reference>
<organism evidence="1 2">
    <name type="scientific">Marimonas arenosa</name>
    <dbReference type="NCBI Taxonomy" id="1795305"/>
    <lineage>
        <taxon>Bacteria</taxon>
        <taxon>Pseudomonadati</taxon>
        <taxon>Pseudomonadota</taxon>
        <taxon>Alphaproteobacteria</taxon>
        <taxon>Rhodobacterales</taxon>
        <taxon>Paracoccaceae</taxon>
        <taxon>Marimonas</taxon>
    </lineage>
</organism>
<gene>
    <name evidence="1" type="ORF">NO357_12320</name>
</gene>